<dbReference type="CDD" id="cd00833">
    <property type="entry name" value="PKS"/>
    <property type="match status" value="1"/>
</dbReference>
<feature type="active site" description="Proton donor; for dehydratase activity" evidence="4">
    <location>
        <position position="1625"/>
    </location>
</feature>
<dbReference type="InterPro" id="IPR057326">
    <property type="entry name" value="KR_dom"/>
</dbReference>
<dbReference type="GO" id="GO:0005886">
    <property type="term" value="C:plasma membrane"/>
    <property type="evidence" value="ECO:0007669"/>
    <property type="project" value="TreeGrafter"/>
</dbReference>
<evidence type="ECO:0000256" key="3">
    <source>
        <dbReference type="ARBA" id="ARBA00022679"/>
    </source>
</evidence>
<dbReference type="Proteomes" id="UP000569329">
    <property type="component" value="Unassembled WGS sequence"/>
</dbReference>
<dbReference type="SMART" id="SM00822">
    <property type="entry name" value="PKS_KR"/>
    <property type="match status" value="1"/>
</dbReference>
<dbReference type="Pfam" id="PF16197">
    <property type="entry name" value="KAsynt_C_assoc"/>
    <property type="match status" value="1"/>
</dbReference>
<keyword evidence="2" id="KW-0597">Phosphoprotein</keyword>
<dbReference type="InterPro" id="IPR014043">
    <property type="entry name" value="Acyl_transferase_dom"/>
</dbReference>
<dbReference type="InterPro" id="IPR016036">
    <property type="entry name" value="Malonyl_transacylase_ACP-bd"/>
</dbReference>
<dbReference type="Pfam" id="PF08659">
    <property type="entry name" value="KR"/>
    <property type="match status" value="1"/>
</dbReference>
<dbReference type="InterPro" id="IPR016039">
    <property type="entry name" value="Thiolase-like"/>
</dbReference>
<dbReference type="SUPFAM" id="SSF47336">
    <property type="entry name" value="ACP-like"/>
    <property type="match status" value="1"/>
</dbReference>
<dbReference type="SUPFAM" id="SSF53901">
    <property type="entry name" value="Thiolase-like"/>
    <property type="match status" value="1"/>
</dbReference>
<feature type="domain" description="PKS/mFAS DH" evidence="8">
    <location>
        <begin position="1416"/>
        <end position="1708"/>
    </location>
</feature>
<evidence type="ECO:0000256" key="5">
    <source>
        <dbReference type="SAM" id="Phobius"/>
    </source>
</evidence>
<keyword evidence="3" id="KW-0808">Transferase</keyword>
<dbReference type="InterPro" id="IPR049900">
    <property type="entry name" value="PKS_mFAS_DH"/>
</dbReference>
<evidence type="ECO:0000259" key="7">
    <source>
        <dbReference type="PROSITE" id="PS52004"/>
    </source>
</evidence>
<dbReference type="Gene3D" id="3.40.50.720">
    <property type="entry name" value="NAD(P)-binding Rossmann-like Domain"/>
    <property type="match status" value="1"/>
</dbReference>
<dbReference type="InterPro" id="IPR050091">
    <property type="entry name" value="PKS_NRPS_Biosynth_Enz"/>
</dbReference>
<dbReference type="InterPro" id="IPR009081">
    <property type="entry name" value="PP-bd_ACP"/>
</dbReference>
<dbReference type="PANTHER" id="PTHR43775">
    <property type="entry name" value="FATTY ACID SYNTHASE"/>
    <property type="match status" value="1"/>
</dbReference>
<dbReference type="GO" id="GO:0004312">
    <property type="term" value="F:fatty acid synthase activity"/>
    <property type="evidence" value="ECO:0007669"/>
    <property type="project" value="TreeGrafter"/>
</dbReference>
<evidence type="ECO:0000259" key="6">
    <source>
        <dbReference type="PROSITE" id="PS50075"/>
    </source>
</evidence>
<dbReference type="PROSITE" id="PS50075">
    <property type="entry name" value="CARRIER"/>
    <property type="match status" value="1"/>
</dbReference>
<feature type="active site" description="Proton acceptor; for dehydratase activity" evidence="4">
    <location>
        <position position="1467"/>
    </location>
</feature>
<dbReference type="InterPro" id="IPR001227">
    <property type="entry name" value="Ac_transferase_dom_sf"/>
</dbReference>
<dbReference type="SUPFAM" id="SSF51735">
    <property type="entry name" value="NAD(P)-binding Rossmann-fold domains"/>
    <property type="match status" value="1"/>
</dbReference>
<dbReference type="InterPro" id="IPR016035">
    <property type="entry name" value="Acyl_Trfase/lysoPLipase"/>
</dbReference>
<feature type="domain" description="Ketosynthase family 3 (KS3)" evidence="7">
    <location>
        <begin position="9"/>
        <end position="465"/>
    </location>
</feature>
<feature type="region of interest" description="C-terminal hotdog fold" evidence="4">
    <location>
        <begin position="1571"/>
        <end position="1708"/>
    </location>
</feature>
<dbReference type="Gene3D" id="3.40.366.10">
    <property type="entry name" value="Malonyl-Coenzyme A Acyl Carrier Protein, domain 2"/>
    <property type="match status" value="1"/>
</dbReference>
<dbReference type="InterPro" id="IPR020841">
    <property type="entry name" value="PKS_Beta-ketoAc_synthase_dom"/>
</dbReference>
<dbReference type="GO" id="GO:0071770">
    <property type="term" value="P:DIM/DIP cell wall layer assembly"/>
    <property type="evidence" value="ECO:0007669"/>
    <property type="project" value="TreeGrafter"/>
</dbReference>
<dbReference type="PANTHER" id="PTHR43775:SF37">
    <property type="entry name" value="SI:DKEY-61P9.11"/>
    <property type="match status" value="1"/>
</dbReference>
<dbReference type="RefSeq" id="WP_182544154.1">
    <property type="nucleotide sequence ID" value="NZ_JACGWZ010000002.1"/>
</dbReference>
<feature type="domain" description="Carrier" evidence="6">
    <location>
        <begin position="936"/>
        <end position="1012"/>
    </location>
</feature>
<dbReference type="Gene3D" id="3.40.47.10">
    <property type="match status" value="1"/>
</dbReference>
<dbReference type="InterPro" id="IPR036736">
    <property type="entry name" value="ACP-like_sf"/>
</dbReference>
<dbReference type="PROSITE" id="PS52004">
    <property type="entry name" value="KS3_2"/>
    <property type="match status" value="1"/>
</dbReference>
<dbReference type="SUPFAM" id="SSF55048">
    <property type="entry name" value="Probable ACP-binding domain of malonyl-CoA ACP transacylase"/>
    <property type="match status" value="1"/>
</dbReference>
<dbReference type="SMART" id="SM00825">
    <property type="entry name" value="PKS_KS"/>
    <property type="match status" value="1"/>
</dbReference>
<dbReference type="SMART" id="SM00826">
    <property type="entry name" value="PKS_DH"/>
    <property type="match status" value="1"/>
</dbReference>
<keyword evidence="5" id="KW-0812">Transmembrane</keyword>
<keyword evidence="5" id="KW-1133">Transmembrane helix</keyword>
<dbReference type="EMBL" id="JACGWZ010000002">
    <property type="protein sequence ID" value="MBA8824988.1"/>
    <property type="molecule type" value="Genomic_DNA"/>
</dbReference>
<dbReference type="InterPro" id="IPR014031">
    <property type="entry name" value="Ketoacyl_synth_C"/>
</dbReference>
<gene>
    <name evidence="9" type="ORF">FHX42_002335</name>
</gene>
<name>A0A839E218_9PSEU</name>
<dbReference type="InterPro" id="IPR032821">
    <property type="entry name" value="PKS_assoc"/>
</dbReference>
<dbReference type="InterPro" id="IPR013968">
    <property type="entry name" value="PKS_KR"/>
</dbReference>
<comment type="caution">
    <text evidence="9">The sequence shown here is derived from an EMBL/GenBank/DDBJ whole genome shotgun (WGS) entry which is preliminary data.</text>
</comment>
<dbReference type="Pfam" id="PF00698">
    <property type="entry name" value="Acyl_transf_1"/>
    <property type="match status" value="1"/>
</dbReference>
<accession>A0A839E218</accession>
<evidence type="ECO:0000256" key="4">
    <source>
        <dbReference type="PROSITE-ProRule" id="PRU01363"/>
    </source>
</evidence>
<evidence type="ECO:0000259" key="8">
    <source>
        <dbReference type="PROSITE" id="PS52019"/>
    </source>
</evidence>
<dbReference type="InterPro" id="IPR014030">
    <property type="entry name" value="Ketoacyl_synth_N"/>
</dbReference>
<evidence type="ECO:0000256" key="1">
    <source>
        <dbReference type="ARBA" id="ARBA00022450"/>
    </source>
</evidence>
<dbReference type="InterPro" id="IPR036291">
    <property type="entry name" value="NAD(P)-bd_dom_sf"/>
</dbReference>
<reference evidence="9 10" key="1">
    <citation type="submission" date="2020-07" db="EMBL/GenBank/DDBJ databases">
        <title>Sequencing the genomes of 1000 actinobacteria strains.</title>
        <authorList>
            <person name="Klenk H.-P."/>
        </authorList>
    </citation>
    <scope>NUCLEOTIDE SEQUENCE [LARGE SCALE GENOMIC DNA]</scope>
    <source>
        <strain evidence="9 10">DSM 45975</strain>
    </source>
</reference>
<dbReference type="PROSITE" id="PS52019">
    <property type="entry name" value="PKS_MFAS_DH"/>
    <property type="match status" value="1"/>
</dbReference>
<dbReference type="Gene3D" id="1.10.1200.10">
    <property type="entry name" value="ACP-like"/>
    <property type="match status" value="1"/>
</dbReference>
<organism evidence="9 10">
    <name type="scientific">Halosaccharopolyspora lacisalsi</name>
    <dbReference type="NCBI Taxonomy" id="1000566"/>
    <lineage>
        <taxon>Bacteria</taxon>
        <taxon>Bacillati</taxon>
        <taxon>Actinomycetota</taxon>
        <taxon>Actinomycetes</taxon>
        <taxon>Pseudonocardiales</taxon>
        <taxon>Pseudonocardiaceae</taxon>
        <taxon>Halosaccharopolyspora</taxon>
    </lineage>
</organism>
<dbReference type="InterPro" id="IPR049552">
    <property type="entry name" value="PKS_DH_N"/>
</dbReference>
<feature type="transmembrane region" description="Helical" evidence="5">
    <location>
        <begin position="1844"/>
        <end position="1865"/>
    </location>
</feature>
<dbReference type="Pfam" id="PF14765">
    <property type="entry name" value="PS-DH"/>
    <property type="match status" value="1"/>
</dbReference>
<dbReference type="SMART" id="SM00827">
    <property type="entry name" value="PKS_AT"/>
    <property type="match status" value="1"/>
</dbReference>
<dbReference type="GO" id="GO:0006633">
    <property type="term" value="P:fatty acid biosynthetic process"/>
    <property type="evidence" value="ECO:0007669"/>
    <property type="project" value="TreeGrafter"/>
</dbReference>
<evidence type="ECO:0000256" key="2">
    <source>
        <dbReference type="ARBA" id="ARBA00022553"/>
    </source>
</evidence>
<proteinExistence type="predicted"/>
<dbReference type="Pfam" id="PF21089">
    <property type="entry name" value="PKS_DH_N"/>
    <property type="match status" value="1"/>
</dbReference>
<dbReference type="InterPro" id="IPR049551">
    <property type="entry name" value="PKS_DH_C"/>
</dbReference>
<keyword evidence="1" id="KW-0596">Phosphopantetheine</keyword>
<dbReference type="GO" id="GO:0005737">
    <property type="term" value="C:cytoplasm"/>
    <property type="evidence" value="ECO:0007669"/>
    <property type="project" value="TreeGrafter"/>
</dbReference>
<dbReference type="Gene3D" id="3.10.129.110">
    <property type="entry name" value="Polyketide synthase dehydratase"/>
    <property type="match status" value="1"/>
</dbReference>
<dbReference type="SUPFAM" id="SSF52151">
    <property type="entry name" value="FabD/lysophospholipase-like"/>
    <property type="match status" value="1"/>
</dbReference>
<keyword evidence="10" id="KW-1185">Reference proteome</keyword>
<evidence type="ECO:0000313" key="10">
    <source>
        <dbReference type="Proteomes" id="UP000569329"/>
    </source>
</evidence>
<protein>
    <submittedName>
        <fullName evidence="9">Enediyne polyketide synthase</fullName>
    </submittedName>
</protein>
<dbReference type="InterPro" id="IPR020807">
    <property type="entry name" value="PKS_DH"/>
</dbReference>
<dbReference type="Pfam" id="PF02801">
    <property type="entry name" value="Ketoacyl-synt_C"/>
    <property type="match status" value="1"/>
</dbReference>
<dbReference type="Pfam" id="PF00109">
    <property type="entry name" value="ketoacyl-synt"/>
    <property type="match status" value="1"/>
</dbReference>
<dbReference type="InterPro" id="IPR042104">
    <property type="entry name" value="PKS_dehydratase_sf"/>
</dbReference>
<sequence>MNEQDAATVEPIAVVGMACRYPDADGPAQLWDSVLDRRRAFRRLPKERFDLDDYFDRDRDAVDRTYSAHAAVLDGWEFDRARFRVPGAVYRAADPAHWLALETAARALDDARLPTGDGVDRDRAAVVVGNTLTGEVTRARTLRLRWPYTRKVLAAAMAESGVPPRQRQAALDRAAELYRDPFPASDDETLAGGLSSTIAGRICNHFDLGGGGHTVDGACASSLLAVITACRALVDGSVDFALAGGVDLSLDPFELVGFAKTGALAADRMRVYDENSGGFWPGEGCGMVALMRTRDARAAGLPVRAEIPGWGVSSDGRGGITRPEIRGQLLALRRAYSSAGLDPAEVLLHEGHGTGTAVGDEVELEALARLRHSARTAAALGSVKANIGHTKAAAGVASLIKAVRGVETGVLPPTTGCEHPHRRLREAADVLRVPEQPESWPRGPRVAGVSAMGFGGINTHVVVRAAASATVPPVVAAPRPPVPRTEVVALSAGDTAALRVLVRRVAELAPRLSEAQLHDLACHFGSTEQGPTRAALVAATPEELGKRAHSALALLDDLPRARLRSCDGVYVGDDVPGRVSVLIPGQGAPAPSPGGALARYWPRVCLPPASGEDGAGTAGAQPRIHRASVEALRWLEHLGVRPVAAVGHSLGEFAALVWAGCLSAEEAARLVAERGRVMARDGVANTGMVSVGTDEAGARALCANTGLVVAAFNGPRSHVLAGALSEVRAVADRAAAHGTPAKVLPVSHAFHSPAVAGCAQAFRAPLHAATFHAPRRRMVSTVTGRGLEATDDVADLLGRQIIEPVRFREATDEIAAETDLFCEAGPGHTLTTLLAESSPVPVVGVDAGGDRDRPLGETVAALFAARAVPDLSPIFTGRPARSFDPWRDPVFVTNPCSLAPEMPSEEHETPAPIAEPDASAEQVLPPPDPVAGQGTRDVATVTRSMLAEATELDPDVIETGTRLLADLHLTSLRVTQLVAEIADALGRRRPAAPLNLSQVTVTELIDVVEALPVAAGTAAETVPAGLRSWIRCFAERHRPLPAEELASAEPGDWPAHVHTGGELSAVAAEMFGRHGSPLVYVPDPASTEGVDTVLRAARSALEAGGLVAVTHGSELTGFLRSLRHEHPELGITVLRVPPTVEGLRAAEQHARVEPGCWREHVLTDEVAEPVEEVLELDHGGELPLGNGDVLLVTGGGKGIGHECAAAFARATGVRLALIGRSDPGSDEQLVENLRRLREAGLAVAYERADVADGEQVRVAVGRLRERLGEVSGVLHASGRNEPIGFTGLDATRIHEHLAPKVTGLRHVMDALDPLEPRLVVSFGSVIGTWGLAGESHYALANAALRDEMRRLAATMPTCRVLNVDWSVWSEAGMGERLGALDALTRLDVAPIPVDEGVDTFLRLLATRDTPVSVAVHGRLGTLAGTATDANTGLEGRFLERVPVHYPGVELVAEATVGLDSDPHVAEHRIDGTAVLPGVVAVEAMSQAASRLAGKPLRAATDIRLDRPIIVPETGTRELRMCVLRRADSVEAVVRTDETDFRTDHARAVFTLTAAEPTRVEPPAEPSVTDEELTLGADQLYGSVYFHTGRFRRVRELTAEGARRCRARILAKDTPHWFATEPLLGDPTVNDATLHALQACVPHRRVLPVSCERLTVVPGDPSELWIRASERHAAGGSYVWDVVACDGEGAVVIDWQGLTLTDVGPLPRTEPWPEPLLAVYLERTSTALGLDPRLRVRVHRTKSRSGAEDSCSLDRAAGTVLAVEGPESARCAVEQVEQDAERHPLGADRVLVDQLALPCPEPFAVRATRVATVRRCLPEADSSEDPLVLEGVHDGGLILFRSGDAVIVSAVVFVLGLADPVSVAILTRKP</sequence>
<keyword evidence="5" id="KW-0472">Membrane</keyword>
<evidence type="ECO:0000313" key="9">
    <source>
        <dbReference type="EMBL" id="MBA8824988.1"/>
    </source>
</evidence>
<feature type="region of interest" description="N-terminal hotdog fold" evidence="4">
    <location>
        <begin position="1416"/>
        <end position="1556"/>
    </location>
</feature>